<keyword evidence="2" id="KW-1185">Reference proteome</keyword>
<name>A0A2U1NUE1_ARTAN</name>
<dbReference type="OrthoDB" id="10545220at2759"/>
<dbReference type="STRING" id="35608.A0A2U1NUE1"/>
<reference evidence="1 2" key="1">
    <citation type="journal article" date="2018" name="Mol. Plant">
        <title>The genome of Artemisia annua provides insight into the evolution of Asteraceae family and artemisinin biosynthesis.</title>
        <authorList>
            <person name="Shen Q."/>
            <person name="Zhang L."/>
            <person name="Liao Z."/>
            <person name="Wang S."/>
            <person name="Yan T."/>
            <person name="Shi P."/>
            <person name="Liu M."/>
            <person name="Fu X."/>
            <person name="Pan Q."/>
            <person name="Wang Y."/>
            <person name="Lv Z."/>
            <person name="Lu X."/>
            <person name="Zhang F."/>
            <person name="Jiang W."/>
            <person name="Ma Y."/>
            <person name="Chen M."/>
            <person name="Hao X."/>
            <person name="Li L."/>
            <person name="Tang Y."/>
            <person name="Lv G."/>
            <person name="Zhou Y."/>
            <person name="Sun X."/>
            <person name="Brodelius P.E."/>
            <person name="Rose J.K.C."/>
            <person name="Tang K."/>
        </authorList>
    </citation>
    <scope>NUCLEOTIDE SEQUENCE [LARGE SCALE GENOMIC DNA]</scope>
    <source>
        <strain evidence="2">cv. Huhao1</strain>
        <tissue evidence="1">Leaf</tissue>
    </source>
</reference>
<dbReference type="Proteomes" id="UP000245207">
    <property type="component" value="Unassembled WGS sequence"/>
</dbReference>
<gene>
    <name evidence="1" type="ORF">CTI12_AA227510</name>
</gene>
<evidence type="ECO:0000313" key="1">
    <source>
        <dbReference type="EMBL" id="PWA77153.1"/>
    </source>
</evidence>
<dbReference type="EMBL" id="PKPP01002167">
    <property type="protein sequence ID" value="PWA77153.1"/>
    <property type="molecule type" value="Genomic_DNA"/>
</dbReference>
<comment type="caution">
    <text evidence="1">The sequence shown here is derived from an EMBL/GenBank/DDBJ whole genome shotgun (WGS) entry which is preliminary data.</text>
</comment>
<protein>
    <submittedName>
        <fullName evidence="1">Uncharacterized protein</fullName>
    </submittedName>
</protein>
<accession>A0A2U1NUE1</accession>
<sequence>MILAYVDVFSAYTDVSANDKSFSRLFSEAPFLPESAFKLLDDICCSDNNCGKDIRNGEHAHQGLGSLWNLILGFPNTRQAFLDIALRLRGLNQKSKEVFIPKPHVKLKPVHVKQKPPLLLKIVMMRKRVTQWRED</sequence>
<evidence type="ECO:0000313" key="2">
    <source>
        <dbReference type="Proteomes" id="UP000245207"/>
    </source>
</evidence>
<proteinExistence type="predicted"/>
<dbReference type="PANTHER" id="PTHR47184">
    <property type="entry name" value="PHOSPHATIDYLINOSITOL 3-AND 4-KINASE FAMILY PROTEIN-RELATED"/>
    <property type="match status" value="1"/>
</dbReference>
<organism evidence="1 2">
    <name type="scientific">Artemisia annua</name>
    <name type="common">Sweet wormwood</name>
    <dbReference type="NCBI Taxonomy" id="35608"/>
    <lineage>
        <taxon>Eukaryota</taxon>
        <taxon>Viridiplantae</taxon>
        <taxon>Streptophyta</taxon>
        <taxon>Embryophyta</taxon>
        <taxon>Tracheophyta</taxon>
        <taxon>Spermatophyta</taxon>
        <taxon>Magnoliopsida</taxon>
        <taxon>eudicotyledons</taxon>
        <taxon>Gunneridae</taxon>
        <taxon>Pentapetalae</taxon>
        <taxon>asterids</taxon>
        <taxon>campanulids</taxon>
        <taxon>Asterales</taxon>
        <taxon>Asteraceae</taxon>
        <taxon>Asteroideae</taxon>
        <taxon>Anthemideae</taxon>
        <taxon>Artemisiinae</taxon>
        <taxon>Artemisia</taxon>
    </lineage>
</organism>
<dbReference type="AlphaFoldDB" id="A0A2U1NUE1"/>
<dbReference type="PANTHER" id="PTHR47184:SF3">
    <property type="entry name" value="PHOSPHATIDYLINOSITOL 3-AND 4-KINASE FAMILY PROTEIN-RELATED"/>
    <property type="match status" value="1"/>
</dbReference>